<dbReference type="AlphaFoldDB" id="G4YMN4"/>
<dbReference type="GO" id="GO:0046982">
    <property type="term" value="F:protein heterodimerization activity"/>
    <property type="evidence" value="ECO:0007669"/>
    <property type="project" value="InterPro"/>
</dbReference>
<comment type="similarity">
    <text evidence="3">Belongs to the histone H4 family.</text>
</comment>
<dbReference type="Proteomes" id="UP000002640">
    <property type="component" value="Unassembled WGS sequence"/>
</dbReference>
<dbReference type="GO" id="GO:0030527">
    <property type="term" value="F:structural constituent of chromatin"/>
    <property type="evidence" value="ECO:0007669"/>
    <property type="project" value="InterPro"/>
</dbReference>
<dbReference type="InterPro" id="IPR009072">
    <property type="entry name" value="Histone-fold"/>
</dbReference>
<accession>G4YMN4</accession>
<evidence type="ECO:0000256" key="7">
    <source>
        <dbReference type="ARBA" id="ARBA00023242"/>
    </source>
</evidence>
<reference evidence="9 10" key="1">
    <citation type="journal article" date="2006" name="Science">
        <title>Phytophthora genome sequences uncover evolutionary origins and mechanisms of pathogenesis.</title>
        <authorList>
            <person name="Tyler B.M."/>
            <person name="Tripathy S."/>
            <person name="Zhang X."/>
            <person name="Dehal P."/>
            <person name="Jiang R.H."/>
            <person name="Aerts A."/>
            <person name="Arredondo F.D."/>
            <person name="Baxter L."/>
            <person name="Bensasson D."/>
            <person name="Beynon J.L."/>
            <person name="Chapman J."/>
            <person name="Damasceno C.M."/>
            <person name="Dorrance A.E."/>
            <person name="Dou D."/>
            <person name="Dickerman A.W."/>
            <person name="Dubchak I.L."/>
            <person name="Garbelotto M."/>
            <person name="Gijzen M."/>
            <person name="Gordon S.G."/>
            <person name="Govers F."/>
            <person name="Grunwald N.J."/>
            <person name="Huang W."/>
            <person name="Ivors K.L."/>
            <person name="Jones R.W."/>
            <person name="Kamoun S."/>
            <person name="Krampis K."/>
            <person name="Lamour K.H."/>
            <person name="Lee M.K."/>
            <person name="McDonald W.H."/>
            <person name="Medina M."/>
            <person name="Meijer H.J."/>
            <person name="Nordberg E.K."/>
            <person name="Maclean D.J."/>
            <person name="Ospina-Giraldo M.D."/>
            <person name="Morris P.F."/>
            <person name="Phuntumart V."/>
            <person name="Putnam N.H."/>
            <person name="Rash S."/>
            <person name="Rose J.K."/>
            <person name="Sakihama Y."/>
            <person name="Salamov A.A."/>
            <person name="Savidor A."/>
            <person name="Scheuring C.F."/>
            <person name="Smith B.M."/>
            <person name="Sobral B.W."/>
            <person name="Terry A."/>
            <person name="Torto-Alalibo T.A."/>
            <person name="Win J."/>
            <person name="Xu Z."/>
            <person name="Zhang H."/>
            <person name="Grigoriev I.V."/>
            <person name="Rokhsar D.S."/>
            <person name="Boore J.L."/>
        </authorList>
    </citation>
    <scope>NUCLEOTIDE SEQUENCE [LARGE SCALE GENOMIC DNA]</scope>
    <source>
        <strain evidence="9 10">P6497</strain>
    </source>
</reference>
<evidence type="ECO:0000256" key="6">
    <source>
        <dbReference type="ARBA" id="ARBA00023125"/>
    </source>
</evidence>
<dbReference type="Gene3D" id="1.10.20.10">
    <property type="entry name" value="Histone, subunit A"/>
    <property type="match status" value="1"/>
</dbReference>
<dbReference type="OMA" id="EDIFGEC"/>
<evidence type="ECO:0000256" key="2">
    <source>
        <dbReference type="ARBA" id="ARBA00004286"/>
    </source>
</evidence>
<evidence type="ECO:0000256" key="5">
    <source>
        <dbReference type="ARBA" id="ARBA00022454"/>
    </source>
</evidence>
<gene>
    <name evidence="9" type="ORF">PHYSODRAFT_258170</name>
</gene>
<evidence type="ECO:0000256" key="8">
    <source>
        <dbReference type="ARBA" id="ARBA00023269"/>
    </source>
</evidence>
<keyword evidence="10" id="KW-1185">Reference proteome</keyword>
<dbReference type="GO" id="GO:0000786">
    <property type="term" value="C:nucleosome"/>
    <property type="evidence" value="ECO:0007669"/>
    <property type="project" value="UniProtKB-KW"/>
</dbReference>
<sequence>MAGRGKGAQGLGQGGTKCYRKILRDNIQGITRPAIRRLAHECRHSYTMKRKLC</sequence>
<dbReference type="KEGG" id="psoj:PHYSODRAFT_258170"/>
<dbReference type="STRING" id="1094619.G4YMN4"/>
<name>G4YMN4_PHYSP</name>
<comment type="subcellular location">
    <subcellularLocation>
        <location evidence="2">Chromosome</location>
    </subcellularLocation>
    <subcellularLocation>
        <location evidence="1">Nucleus</location>
    </subcellularLocation>
</comment>
<keyword evidence="8" id="KW-0544">Nucleosome core</keyword>
<evidence type="ECO:0000256" key="1">
    <source>
        <dbReference type="ARBA" id="ARBA00004123"/>
    </source>
</evidence>
<evidence type="ECO:0000256" key="3">
    <source>
        <dbReference type="ARBA" id="ARBA00006564"/>
    </source>
</evidence>
<proteinExistence type="inferred from homology"/>
<protein>
    <recommendedName>
        <fullName evidence="11">Histone H4</fullName>
    </recommendedName>
</protein>
<evidence type="ECO:0000256" key="4">
    <source>
        <dbReference type="ARBA" id="ARBA00011538"/>
    </source>
</evidence>
<organism evidence="9 10">
    <name type="scientific">Phytophthora sojae (strain P6497)</name>
    <name type="common">Soybean stem and root rot agent</name>
    <name type="synonym">Phytophthora megasperma f. sp. glycines</name>
    <dbReference type="NCBI Taxonomy" id="1094619"/>
    <lineage>
        <taxon>Eukaryota</taxon>
        <taxon>Sar</taxon>
        <taxon>Stramenopiles</taxon>
        <taxon>Oomycota</taxon>
        <taxon>Peronosporomycetes</taxon>
        <taxon>Peronosporales</taxon>
        <taxon>Peronosporaceae</taxon>
        <taxon>Phytophthora</taxon>
    </lineage>
</organism>
<evidence type="ECO:0008006" key="11">
    <source>
        <dbReference type="Google" id="ProtNLM"/>
    </source>
</evidence>
<dbReference type="InParanoid" id="G4YMN4"/>
<dbReference type="EMBL" id="JH159151">
    <property type="protein sequence ID" value="EGZ28909.1"/>
    <property type="molecule type" value="Genomic_DNA"/>
</dbReference>
<dbReference type="GO" id="GO:0003677">
    <property type="term" value="F:DNA binding"/>
    <property type="evidence" value="ECO:0007669"/>
    <property type="project" value="UniProtKB-KW"/>
</dbReference>
<comment type="subunit">
    <text evidence="4">The nucleosome is a histone octamer containing two molecules each of H2A, H2B, H3 and H4 assembled in one H3-H4 heterotetramer and two H2A-H2B heterodimers. The octamer wraps approximately 147 bp of DNA.</text>
</comment>
<dbReference type="GeneID" id="20638947"/>
<evidence type="ECO:0000313" key="10">
    <source>
        <dbReference type="Proteomes" id="UP000002640"/>
    </source>
</evidence>
<evidence type="ECO:0000313" key="9">
    <source>
        <dbReference type="EMBL" id="EGZ28909.1"/>
    </source>
</evidence>
<keyword evidence="6" id="KW-0238">DNA-binding</keyword>
<dbReference type="InterPro" id="IPR001951">
    <property type="entry name" value="Histone_H4"/>
</dbReference>
<dbReference type="PRINTS" id="PR00623">
    <property type="entry name" value="HISTONEH4"/>
</dbReference>
<keyword evidence="7" id="KW-0539">Nucleus</keyword>
<dbReference type="GO" id="GO:0005634">
    <property type="term" value="C:nucleus"/>
    <property type="evidence" value="ECO:0007669"/>
    <property type="project" value="UniProtKB-SubCell"/>
</dbReference>
<dbReference type="PANTHER" id="PTHR10484">
    <property type="entry name" value="HISTONE H4"/>
    <property type="match status" value="1"/>
</dbReference>
<keyword evidence="5" id="KW-0158">Chromosome</keyword>
<dbReference type="SMR" id="G4YMN4"/>
<dbReference type="RefSeq" id="XP_009516184.1">
    <property type="nucleotide sequence ID" value="XM_009517889.1"/>
</dbReference>